<keyword evidence="5" id="KW-0012">Acyltransferase</keyword>
<dbReference type="Pfam" id="PF13480">
    <property type="entry name" value="Acetyltransf_6"/>
    <property type="match status" value="1"/>
</dbReference>
<reference evidence="8 9" key="1">
    <citation type="journal article" date="2013" name="Nat. Biotechnol.">
        <title>Genome sequences of rare, uncultured bacteria obtained by differential coverage binning of multiple metagenomes.</title>
        <authorList>
            <person name="Albertsen M."/>
            <person name="Hugenholtz P."/>
            <person name="Skarshewski A."/>
            <person name="Nielsen K.L."/>
            <person name="Tyson G.W."/>
            <person name="Nielsen P.H."/>
        </authorList>
    </citation>
    <scope>NUCLEOTIDE SEQUENCE [LARGE SCALE GENOMIC DNA]</scope>
    <source>
        <strain evidence="8">TM71</strain>
    </source>
</reference>
<dbReference type="GO" id="GO:0016755">
    <property type="term" value="F:aminoacyltransferase activity"/>
    <property type="evidence" value="ECO:0007669"/>
    <property type="project" value="InterPro"/>
</dbReference>
<comment type="similarity">
    <text evidence="1">Belongs to the FemABX family.</text>
</comment>
<evidence type="ECO:0000256" key="5">
    <source>
        <dbReference type="ARBA" id="ARBA00023315"/>
    </source>
</evidence>
<dbReference type="HOGENOM" id="CLU_048411_0_1_0"/>
<dbReference type="Proteomes" id="UP000013893">
    <property type="component" value="Chromosome"/>
</dbReference>
<dbReference type="OrthoDB" id="9785911at2"/>
<dbReference type="PANTHER" id="PTHR36174">
    <property type="entry name" value="LIPID II:GLYCINE GLYCYLTRANSFERASE"/>
    <property type="match status" value="1"/>
</dbReference>
<dbReference type="GO" id="GO:0008360">
    <property type="term" value="P:regulation of cell shape"/>
    <property type="evidence" value="ECO:0007669"/>
    <property type="project" value="UniProtKB-KW"/>
</dbReference>
<feature type="domain" description="BioF2-like acetyltransferase" evidence="7">
    <location>
        <begin position="148"/>
        <end position="283"/>
    </location>
</feature>
<name>R4PWZ1_9BACT</name>
<keyword evidence="6" id="KW-0961">Cell wall biogenesis/degradation</keyword>
<dbReference type="KEGG" id="saal:L336_0554"/>
<keyword evidence="4" id="KW-0573">Peptidoglycan synthesis</keyword>
<evidence type="ECO:0000259" key="7">
    <source>
        <dbReference type="Pfam" id="PF13480"/>
    </source>
</evidence>
<evidence type="ECO:0000256" key="2">
    <source>
        <dbReference type="ARBA" id="ARBA00022679"/>
    </source>
</evidence>
<evidence type="ECO:0000256" key="4">
    <source>
        <dbReference type="ARBA" id="ARBA00022984"/>
    </source>
</evidence>
<dbReference type="Gene3D" id="3.40.630.30">
    <property type="match status" value="2"/>
</dbReference>
<dbReference type="STRING" id="1332188.L336_0554"/>
<dbReference type="EMBL" id="CP005957">
    <property type="protein sequence ID" value="AGL62257.1"/>
    <property type="molecule type" value="Genomic_DNA"/>
</dbReference>
<sequence length="329" mass="37544">MIGATPCESRVDWDEFVSVTNGHPLQLWGWGDVKTAHHWTAHRILVNDGSEVIGGAQLLVRKLPGAFRRFVYIPRGPVSRTGREVDTLNALASYVRHHLPGTVLSVEPNTRVFPDIKGWRHSNRTILIPNTLVLDLTRTESELQADMTKKTRQYIRKSQRAELDFRQITTDEELNECLHIYHETAGRAEFALHSDAYYRDVHRNLGDASVIMAAFYEDKPVAFLWLAVSQEVAFELYGGMNEEGQRRRANYALKWQTILLCKQRGAKQYDMNGLLNDGVSTFKKGFASQETMLAGTYDYPLSPLYTIWNRALPIAKKLVRTTGKVLRRP</sequence>
<dbReference type="PATRIC" id="fig|1332188.3.peg.542"/>
<keyword evidence="2" id="KW-0808">Transferase</keyword>
<gene>
    <name evidence="8" type="ORF">L336_0554</name>
</gene>
<dbReference type="GO" id="GO:0009252">
    <property type="term" value="P:peptidoglycan biosynthetic process"/>
    <property type="evidence" value="ECO:0007669"/>
    <property type="project" value="UniProtKB-KW"/>
</dbReference>
<keyword evidence="3" id="KW-0133">Cell shape</keyword>
<dbReference type="InterPro" id="IPR038740">
    <property type="entry name" value="BioF2-like_GNAT_dom"/>
</dbReference>
<accession>R4PWZ1</accession>
<dbReference type="AlphaFoldDB" id="R4PWZ1"/>
<dbReference type="InterPro" id="IPR050644">
    <property type="entry name" value="PG_Glycine_Bridge_Synth"/>
</dbReference>
<dbReference type="SUPFAM" id="SSF55729">
    <property type="entry name" value="Acyl-CoA N-acyltransferases (Nat)"/>
    <property type="match status" value="2"/>
</dbReference>
<evidence type="ECO:0000256" key="6">
    <source>
        <dbReference type="ARBA" id="ARBA00023316"/>
    </source>
</evidence>
<dbReference type="PANTHER" id="PTHR36174:SF1">
    <property type="entry name" value="LIPID II:GLYCINE GLYCYLTRANSFERASE"/>
    <property type="match status" value="1"/>
</dbReference>
<evidence type="ECO:0000313" key="8">
    <source>
        <dbReference type="EMBL" id="AGL62257.1"/>
    </source>
</evidence>
<organism evidence="8 9">
    <name type="scientific">Candidatus Saccharimonas aalborgensis</name>
    <dbReference type="NCBI Taxonomy" id="1332188"/>
    <lineage>
        <taxon>Bacteria</taxon>
        <taxon>Candidatus Saccharimonadota</taxon>
        <taxon>Candidatus Saccharimonadia</taxon>
        <taxon>Candidatus Saccharimonadales</taxon>
        <taxon>Candidatus Saccharimonadaceae</taxon>
        <taxon>Candidatus Saccharimonas</taxon>
    </lineage>
</organism>
<dbReference type="InterPro" id="IPR003447">
    <property type="entry name" value="FEMABX"/>
</dbReference>
<proteinExistence type="inferred from homology"/>
<evidence type="ECO:0000256" key="1">
    <source>
        <dbReference type="ARBA" id="ARBA00009943"/>
    </source>
</evidence>
<evidence type="ECO:0000256" key="3">
    <source>
        <dbReference type="ARBA" id="ARBA00022960"/>
    </source>
</evidence>
<dbReference type="PROSITE" id="PS51191">
    <property type="entry name" value="FEMABX"/>
    <property type="match status" value="1"/>
</dbReference>
<dbReference type="InterPro" id="IPR016181">
    <property type="entry name" value="Acyl_CoA_acyltransferase"/>
</dbReference>
<evidence type="ECO:0000313" key="9">
    <source>
        <dbReference type="Proteomes" id="UP000013893"/>
    </source>
</evidence>
<protein>
    <submittedName>
        <fullName evidence="8">Putative Uncharacterized methicillin resistance protein</fullName>
    </submittedName>
</protein>
<dbReference type="GO" id="GO:0071555">
    <property type="term" value="P:cell wall organization"/>
    <property type="evidence" value="ECO:0007669"/>
    <property type="project" value="UniProtKB-KW"/>
</dbReference>
<keyword evidence="9" id="KW-1185">Reference proteome</keyword>
<dbReference type="RefSeq" id="WP_015641707.1">
    <property type="nucleotide sequence ID" value="NC_021219.1"/>
</dbReference>